<organism evidence="3 4">
    <name type="scientific">Cardiosporidium cionae</name>
    <dbReference type="NCBI Taxonomy" id="476202"/>
    <lineage>
        <taxon>Eukaryota</taxon>
        <taxon>Sar</taxon>
        <taxon>Alveolata</taxon>
        <taxon>Apicomplexa</taxon>
        <taxon>Aconoidasida</taxon>
        <taxon>Nephromycida</taxon>
        <taxon>Cardiosporidium</taxon>
    </lineage>
</organism>
<comment type="subcellular location">
    <subcellularLocation>
        <location evidence="1">Nucleus</location>
    </subcellularLocation>
</comment>
<dbReference type="InterPro" id="IPR019140">
    <property type="entry name" value="MCM_complex-bd"/>
</dbReference>
<evidence type="ECO:0000256" key="1">
    <source>
        <dbReference type="ARBA" id="ARBA00004123"/>
    </source>
</evidence>
<dbReference type="Proteomes" id="UP000823046">
    <property type="component" value="Unassembled WGS sequence"/>
</dbReference>
<keyword evidence="2" id="KW-0539">Nucleus</keyword>
<evidence type="ECO:0000313" key="3">
    <source>
        <dbReference type="EMBL" id="KAF8820566.1"/>
    </source>
</evidence>
<dbReference type="Pfam" id="PF09739">
    <property type="entry name" value="MCM_bind"/>
    <property type="match status" value="2"/>
</dbReference>
<dbReference type="PANTHER" id="PTHR13489:SF0">
    <property type="entry name" value="MINI-CHROMOSOME MAINTENANCE COMPLEX-BINDING PROTEIN"/>
    <property type="match status" value="1"/>
</dbReference>
<keyword evidence="4" id="KW-1185">Reference proteome</keyword>
<proteinExistence type="predicted"/>
<protein>
    <recommendedName>
        <fullName evidence="5">Mini-chromosome maintenance complex-binding protein</fullName>
    </recommendedName>
</protein>
<gene>
    <name evidence="3" type="ORF">IE077_003027</name>
</gene>
<reference evidence="3 4" key="1">
    <citation type="journal article" date="2020" name="bioRxiv">
        <title>Metabolic contributions of an alphaproteobacterial endosymbiont in the apicomplexan Cardiosporidium cionae.</title>
        <authorList>
            <person name="Hunter E.S."/>
            <person name="Paight C.J."/>
            <person name="Lane C.E."/>
        </authorList>
    </citation>
    <scope>NUCLEOTIDE SEQUENCE [LARGE SCALE GENOMIC DNA]</scope>
    <source>
        <strain evidence="3">ESH_2018</strain>
    </source>
</reference>
<evidence type="ECO:0008006" key="5">
    <source>
        <dbReference type="Google" id="ProtNLM"/>
    </source>
</evidence>
<dbReference type="EMBL" id="JADAQX010000352">
    <property type="protein sequence ID" value="KAF8820566.1"/>
    <property type="molecule type" value="Genomic_DNA"/>
</dbReference>
<accession>A0ABQ7J975</accession>
<sequence>MKNEMEFPCECIPLNACSWPDDITNGSLVRNRCIIQQPLPFEIFIESYKARNKRTEESELCTMRYKEMNLDSPPWYEEAINTLCIDDSIIFDHRFLFYCTPIPGEQPWVGKQGKSFASLGKRFNSLHVVKHSIPMKMWPSLGSNSISRRSKWINYFCLGSDTSQLIYEERNDCIAGLDGEKIQEKERKPIPSSSMDCIIKIYDGACQDATEPESSLFLRINDVVEFYGIYYSLSNSTVGGRELEAFCKIPRIHILDYKKLKSWNPFYAAPDDLTEFYEEALANIFLKGPRKTPETIIEGLLKKFRGNLGGDALAAYYVLMCIGCRNIRKDMPSLGKISLNLCIRSDSIGELSSPAPAKHSTEEIFGQESHQSYPTCTTAITPTPLSLDGRRTKDSHDTGILCIKLQNVATRLKETCQSLCPRVSYLSLENENLNTTEFVPSMKLLNDTMDVLESGPLQLAEGTILLIDEVPLRSGPLTECGRRNIAALQCLISMGMVPYRIQQDRVQNFETELNLIFLSEGKSIMSDSMDIILPLNSSIKCNKMALEFPAMRLSGEELLQYRHFLSFVKCFPHPLKISSTVMEHIVQFFADIRQEEQSLKKCLLSVGNEFNNWITLARSFCLLHGSFELTLELWETLMQLEKERKSRLLAYEEDKQRILKVSDAFSSEKINAFIISIGAMKAFSDHKKREIAYFGD</sequence>
<name>A0ABQ7J975_9APIC</name>
<dbReference type="PANTHER" id="PTHR13489">
    <property type="entry name" value="MINI-CHROMOSOME MAINTENANCE COMPLEX-BINDING PROTEIN"/>
    <property type="match status" value="1"/>
</dbReference>
<evidence type="ECO:0000313" key="4">
    <source>
        <dbReference type="Proteomes" id="UP000823046"/>
    </source>
</evidence>
<evidence type="ECO:0000256" key="2">
    <source>
        <dbReference type="ARBA" id="ARBA00023242"/>
    </source>
</evidence>
<comment type="caution">
    <text evidence="3">The sequence shown here is derived from an EMBL/GenBank/DDBJ whole genome shotgun (WGS) entry which is preliminary data.</text>
</comment>